<dbReference type="Gene3D" id="3.40.50.1110">
    <property type="entry name" value="SGNH hydrolase"/>
    <property type="match status" value="1"/>
</dbReference>
<evidence type="ECO:0000313" key="1">
    <source>
        <dbReference type="EMBL" id="GAX15554.1"/>
    </source>
</evidence>
<dbReference type="AlphaFoldDB" id="A0A1Z5JNI7"/>
<proteinExistence type="predicted"/>
<reference evidence="1 2" key="1">
    <citation type="journal article" date="2015" name="Plant Cell">
        <title>Oil accumulation by the oleaginous diatom Fistulifera solaris as revealed by the genome and transcriptome.</title>
        <authorList>
            <person name="Tanaka T."/>
            <person name="Maeda Y."/>
            <person name="Veluchamy A."/>
            <person name="Tanaka M."/>
            <person name="Abida H."/>
            <person name="Marechal E."/>
            <person name="Bowler C."/>
            <person name="Muto M."/>
            <person name="Sunaga Y."/>
            <person name="Tanaka M."/>
            <person name="Yoshino T."/>
            <person name="Taniguchi T."/>
            <person name="Fukuda Y."/>
            <person name="Nemoto M."/>
            <person name="Matsumoto M."/>
            <person name="Wong P.S."/>
            <person name="Aburatani S."/>
            <person name="Fujibuchi W."/>
        </authorList>
    </citation>
    <scope>NUCLEOTIDE SEQUENCE [LARGE SCALE GENOMIC DNA]</scope>
    <source>
        <strain evidence="1 2">JPCC DA0580</strain>
    </source>
</reference>
<accession>A0A1Z5JNI7</accession>
<sequence length="397" mass="44475">MRRFGCVGCAGLAVLDDMNHLNHFLVQQQYQVVVNNHYVTGPAAQFYHSELFWRNSLHPIMSSASGKVSARAYYGEYHGHRVKDLEPVLLALREKSSRLIWTAGDSSLDNKYWVEEEATAVGAYKDVLQPPRSIQDVTYWLNYHCQQSKNRKSTAAINAAVEATTLNERTFQLRPQDYFIRDNLQANDILIVSIGGNDIAMKPCPCTIASMGAIVCMPKQILEKGFTFGYCPFQDYCCGCGPSCWSCACSCPPCLGYFRHLFQIRVQYYLEALTSKTKPAKILICMIYYPDETNTGGWASRALNLLGYDKDPEKIQLLIRKAFHEATSMTRIPGVEVIPVPLYNALNGKDTTDYVARVEPSAKGGTKMAEFLLDIIENSAVPPSTAPPTSSRMQDRE</sequence>
<dbReference type="OrthoDB" id="2150942at2759"/>
<evidence type="ECO:0000313" key="2">
    <source>
        <dbReference type="Proteomes" id="UP000198406"/>
    </source>
</evidence>
<dbReference type="Proteomes" id="UP000198406">
    <property type="component" value="Unassembled WGS sequence"/>
</dbReference>
<dbReference type="EMBL" id="BDSP01000094">
    <property type="protein sequence ID" value="GAX15554.1"/>
    <property type="molecule type" value="Genomic_DNA"/>
</dbReference>
<protein>
    <submittedName>
        <fullName evidence="1">Uncharacterized protein</fullName>
    </submittedName>
</protein>
<keyword evidence="2" id="KW-1185">Reference proteome</keyword>
<comment type="caution">
    <text evidence="1">The sequence shown here is derived from an EMBL/GenBank/DDBJ whole genome shotgun (WGS) entry which is preliminary data.</text>
</comment>
<dbReference type="InterPro" id="IPR036514">
    <property type="entry name" value="SGNH_hydro_sf"/>
</dbReference>
<name>A0A1Z5JNI7_FISSO</name>
<organism evidence="1 2">
    <name type="scientific">Fistulifera solaris</name>
    <name type="common">Oleaginous diatom</name>
    <dbReference type="NCBI Taxonomy" id="1519565"/>
    <lineage>
        <taxon>Eukaryota</taxon>
        <taxon>Sar</taxon>
        <taxon>Stramenopiles</taxon>
        <taxon>Ochrophyta</taxon>
        <taxon>Bacillariophyta</taxon>
        <taxon>Bacillariophyceae</taxon>
        <taxon>Bacillariophycidae</taxon>
        <taxon>Naviculales</taxon>
        <taxon>Naviculaceae</taxon>
        <taxon>Fistulifera</taxon>
    </lineage>
</organism>
<dbReference type="InParanoid" id="A0A1Z5JNI7"/>
<gene>
    <name evidence="1" type="ORF">FisN_6Hh148</name>
</gene>